<dbReference type="InterPro" id="IPR009784">
    <property type="entry name" value="DUF1349"/>
</dbReference>
<keyword evidence="3" id="KW-1185">Reference proteome</keyword>
<dbReference type="AlphaFoldDB" id="A0A0G4MBS1"/>
<evidence type="ECO:0000313" key="3">
    <source>
        <dbReference type="Proteomes" id="UP000044602"/>
    </source>
</evidence>
<dbReference type="STRING" id="100787.A0A0G4MBS1"/>
<organism evidence="1 3">
    <name type="scientific">Verticillium longisporum</name>
    <name type="common">Verticillium dahliae var. longisporum</name>
    <dbReference type="NCBI Taxonomy" id="100787"/>
    <lineage>
        <taxon>Eukaryota</taxon>
        <taxon>Fungi</taxon>
        <taxon>Dikarya</taxon>
        <taxon>Ascomycota</taxon>
        <taxon>Pezizomycotina</taxon>
        <taxon>Sordariomycetes</taxon>
        <taxon>Hypocreomycetidae</taxon>
        <taxon>Glomerellales</taxon>
        <taxon>Plectosphaerellaceae</taxon>
        <taxon>Verticillium</taxon>
    </lineage>
</organism>
<dbReference type="EMBL" id="JAEMWZ010000307">
    <property type="protein sequence ID" value="KAG7125724.1"/>
    <property type="molecule type" value="Genomic_DNA"/>
</dbReference>
<reference evidence="1 3" key="1">
    <citation type="submission" date="2015-05" db="EMBL/GenBank/DDBJ databases">
        <authorList>
            <person name="Wang D.B."/>
            <person name="Wang M."/>
        </authorList>
    </citation>
    <scope>NUCLEOTIDE SEQUENCE [LARGE SCALE GENOMIC DNA]</scope>
    <source>
        <strain evidence="1">VL1</strain>
    </source>
</reference>
<dbReference type="Proteomes" id="UP000689129">
    <property type="component" value="Unassembled WGS sequence"/>
</dbReference>
<dbReference type="Gene3D" id="2.60.120.200">
    <property type="match status" value="1"/>
</dbReference>
<proteinExistence type="predicted"/>
<dbReference type="EMBL" id="CVQH01021862">
    <property type="protein sequence ID" value="CRK31747.1"/>
    <property type="molecule type" value="Genomic_DNA"/>
</dbReference>
<dbReference type="Pfam" id="PF07081">
    <property type="entry name" value="DUF1349"/>
    <property type="match status" value="1"/>
</dbReference>
<dbReference type="PANTHER" id="PTHR35332">
    <property type="entry name" value="REGULATION OF ENOLASE PROTEIN 1"/>
    <property type="match status" value="1"/>
</dbReference>
<dbReference type="Proteomes" id="UP000044602">
    <property type="component" value="Unassembled WGS sequence"/>
</dbReference>
<protein>
    <submittedName>
        <fullName evidence="1">Uncharacterized protein</fullName>
    </submittedName>
</protein>
<evidence type="ECO:0000313" key="2">
    <source>
        <dbReference type="EMBL" id="KAG7125724.1"/>
    </source>
</evidence>
<reference evidence="2" key="2">
    <citation type="journal article" date="2021" name="Mol. Plant Pathol.">
        <title>A 20-kb lineage-specific genomic region tames virulence in pathogenic amphidiploid Verticillium longisporum.</title>
        <authorList>
            <person name="Harting R."/>
            <person name="Starke J."/>
            <person name="Kusch H."/>
            <person name="Poggeler S."/>
            <person name="Maurus I."/>
            <person name="Schluter R."/>
            <person name="Landesfeind M."/>
            <person name="Bulla I."/>
            <person name="Nowrousian M."/>
            <person name="de Jonge R."/>
            <person name="Stahlhut G."/>
            <person name="Hoff K.J."/>
            <person name="Asshauer K.P."/>
            <person name="Thurmer A."/>
            <person name="Stanke M."/>
            <person name="Daniel R."/>
            <person name="Morgenstern B."/>
            <person name="Thomma B.P.H.J."/>
            <person name="Kronstad J.W."/>
            <person name="Braus-Stromeyer S.A."/>
            <person name="Braus G.H."/>
        </authorList>
    </citation>
    <scope>NUCLEOTIDE SEQUENCE</scope>
    <source>
        <strain evidence="2">Vl32</strain>
    </source>
</reference>
<dbReference type="PANTHER" id="PTHR35332:SF2">
    <property type="entry name" value="REGULATION OF ENOLASE PROTEIN 1"/>
    <property type="match status" value="1"/>
</dbReference>
<name>A0A0G4MBS1_VERLO</name>
<evidence type="ECO:0000313" key="1">
    <source>
        <dbReference type="EMBL" id="CRK31747.1"/>
    </source>
</evidence>
<dbReference type="OrthoDB" id="42525at2759"/>
<sequence length="189" mass="21375">MSFKLEAGPGTDVWKKHPSWDVYNVPTHALPKKPLASFRSARLTFSAKWTEQYDQAGILLTLEPRNASDKKQRRWVKTGLEYYNGTPQLSTVACDRYADWSITPLSAVGPTDGPLDFVVERDESEHGTSIWIYYAPPGGKERVALREVGWFFADRADWDLEVAAFAARPAEKTDGKLEVEFSGFDAKWE</sequence>
<accession>A0A0G4MBS1</accession>
<gene>
    <name evidence="1" type="ORF">BN1708_005547</name>
    <name evidence="2" type="ORF">HYQ45_012978</name>
</gene>